<dbReference type="AlphaFoldDB" id="A0AAE0XYP9"/>
<accession>A0AAE0XYP9</accession>
<organism evidence="1 2">
    <name type="scientific">Elysia crispata</name>
    <name type="common">lettuce slug</name>
    <dbReference type="NCBI Taxonomy" id="231223"/>
    <lineage>
        <taxon>Eukaryota</taxon>
        <taxon>Metazoa</taxon>
        <taxon>Spiralia</taxon>
        <taxon>Lophotrochozoa</taxon>
        <taxon>Mollusca</taxon>
        <taxon>Gastropoda</taxon>
        <taxon>Heterobranchia</taxon>
        <taxon>Euthyneura</taxon>
        <taxon>Panpulmonata</taxon>
        <taxon>Sacoglossa</taxon>
        <taxon>Placobranchoidea</taxon>
        <taxon>Plakobranchidae</taxon>
        <taxon>Elysia</taxon>
    </lineage>
</organism>
<dbReference type="Proteomes" id="UP001283361">
    <property type="component" value="Unassembled WGS sequence"/>
</dbReference>
<protein>
    <submittedName>
        <fullName evidence="1">Uncharacterized protein</fullName>
    </submittedName>
</protein>
<proteinExistence type="predicted"/>
<dbReference type="EMBL" id="JAWDGP010007289">
    <property type="protein sequence ID" value="KAK3726657.1"/>
    <property type="molecule type" value="Genomic_DNA"/>
</dbReference>
<gene>
    <name evidence="1" type="ORF">RRG08_016966</name>
</gene>
<evidence type="ECO:0000313" key="1">
    <source>
        <dbReference type="EMBL" id="KAK3726657.1"/>
    </source>
</evidence>
<reference evidence="1" key="1">
    <citation type="journal article" date="2023" name="G3 (Bethesda)">
        <title>A reference genome for the long-term kleptoplast-retaining sea slug Elysia crispata morphotype clarki.</title>
        <authorList>
            <person name="Eastman K.E."/>
            <person name="Pendleton A.L."/>
            <person name="Shaikh M.A."/>
            <person name="Suttiyut T."/>
            <person name="Ogas R."/>
            <person name="Tomko P."/>
            <person name="Gavelis G."/>
            <person name="Widhalm J.R."/>
            <person name="Wisecaver J.H."/>
        </authorList>
    </citation>
    <scope>NUCLEOTIDE SEQUENCE</scope>
    <source>
        <strain evidence="1">ECLA1</strain>
    </source>
</reference>
<sequence>MSQLMKVSVLLGPSSRRKHASGVGLANDSHFEGYWRPSELKRYASCLFDESRVVSETTERFASGRAPAQETVFTLEAGSDIWISRIIYLVQANTA</sequence>
<comment type="caution">
    <text evidence="1">The sequence shown here is derived from an EMBL/GenBank/DDBJ whole genome shotgun (WGS) entry which is preliminary data.</text>
</comment>
<name>A0AAE0XYP9_9GAST</name>
<evidence type="ECO:0000313" key="2">
    <source>
        <dbReference type="Proteomes" id="UP001283361"/>
    </source>
</evidence>
<keyword evidence="2" id="KW-1185">Reference proteome</keyword>